<dbReference type="PANTHER" id="PTHR45436">
    <property type="entry name" value="SENSOR HISTIDINE KINASE YKOH"/>
    <property type="match status" value="1"/>
</dbReference>
<dbReference type="PANTHER" id="PTHR45436:SF14">
    <property type="entry name" value="SENSOR PROTEIN QSEC"/>
    <property type="match status" value="1"/>
</dbReference>
<evidence type="ECO:0000256" key="1">
    <source>
        <dbReference type="ARBA" id="ARBA00000085"/>
    </source>
</evidence>
<protein>
    <recommendedName>
        <fullName evidence="3">histidine kinase</fullName>
        <ecNumber evidence="3">2.7.13.3</ecNumber>
    </recommendedName>
</protein>
<evidence type="ECO:0000313" key="15">
    <source>
        <dbReference type="EMBL" id="ODC05242.1"/>
    </source>
</evidence>
<keyword evidence="12" id="KW-0472">Membrane</keyword>
<evidence type="ECO:0000256" key="6">
    <source>
        <dbReference type="ARBA" id="ARBA00022692"/>
    </source>
</evidence>
<feature type="transmembrane region" description="Helical" evidence="12">
    <location>
        <begin position="7"/>
        <end position="30"/>
    </location>
</feature>
<name>A0A1E2VEE3_9GAMM</name>
<organism evidence="15 16">
    <name type="scientific">Terasakiispira papahanaumokuakeensis</name>
    <dbReference type="NCBI Taxonomy" id="197479"/>
    <lineage>
        <taxon>Bacteria</taxon>
        <taxon>Pseudomonadati</taxon>
        <taxon>Pseudomonadota</taxon>
        <taxon>Gammaproteobacteria</taxon>
        <taxon>Oceanospirillales</taxon>
        <taxon>Terasakiispira</taxon>
    </lineage>
</organism>
<dbReference type="OrthoDB" id="9809766at2"/>
<dbReference type="GO" id="GO:0005886">
    <property type="term" value="C:plasma membrane"/>
    <property type="evidence" value="ECO:0007669"/>
    <property type="project" value="TreeGrafter"/>
</dbReference>
<dbReference type="Pfam" id="PF02518">
    <property type="entry name" value="HATPase_c"/>
    <property type="match status" value="1"/>
</dbReference>
<dbReference type="SUPFAM" id="SSF55874">
    <property type="entry name" value="ATPase domain of HSP90 chaperone/DNA topoisomerase II/histidine kinase"/>
    <property type="match status" value="1"/>
</dbReference>
<dbReference type="CDD" id="cd00075">
    <property type="entry name" value="HATPase"/>
    <property type="match status" value="1"/>
</dbReference>
<evidence type="ECO:0000256" key="11">
    <source>
        <dbReference type="ARBA" id="ARBA00023012"/>
    </source>
</evidence>
<dbReference type="SMART" id="SM00388">
    <property type="entry name" value="HisKA"/>
    <property type="match status" value="1"/>
</dbReference>
<keyword evidence="9" id="KW-0067">ATP-binding</keyword>
<dbReference type="AlphaFoldDB" id="A0A1E2VEE3"/>
<dbReference type="InterPro" id="IPR003594">
    <property type="entry name" value="HATPase_dom"/>
</dbReference>
<keyword evidence="6 12" id="KW-0812">Transmembrane</keyword>
<dbReference type="InterPro" id="IPR003661">
    <property type="entry name" value="HisK_dim/P_dom"/>
</dbReference>
<dbReference type="GO" id="GO:0005524">
    <property type="term" value="F:ATP binding"/>
    <property type="evidence" value="ECO:0007669"/>
    <property type="project" value="UniProtKB-KW"/>
</dbReference>
<feature type="domain" description="HAMP" evidence="14">
    <location>
        <begin position="201"/>
        <end position="252"/>
    </location>
</feature>
<keyword evidence="8 15" id="KW-0418">Kinase</keyword>
<gene>
    <name evidence="15" type="ORF">BFW38_06255</name>
</gene>
<dbReference type="Gene3D" id="3.30.565.10">
    <property type="entry name" value="Histidine kinase-like ATPase, C-terminal domain"/>
    <property type="match status" value="1"/>
</dbReference>
<dbReference type="SMART" id="SM00387">
    <property type="entry name" value="HATPase_c"/>
    <property type="match status" value="1"/>
</dbReference>
<keyword evidence="4" id="KW-0597">Phosphoprotein</keyword>
<sequence>MTSVRRYLLKALMAVLAVAGAVAVLAAYLITDHEMEEILDTQLSLHARIVASQLSSEPTAEALTALATHLNLPGHPAGFYPQSGAHAQTQPLSRDQRYHEEERRLVVGFWRPNGQPYLMGGPWQDHGAFPAPSETGYRWADYNGYRWRVFSMQDQHSGLWISLGLRRSFHDAIVQRITLNNLLPMLLLLPVLLWSLNRIIRRGLAPINQLSQQVQGRDAQDLSRLDEPVPREIEGLQQSLNGFIDRLDKTLERERRFSADAAHEMRTPLAAIRIHLDNALAGEQASLHKAYTGVERLQRVVEQLLTLVRLDRGGRVTPKTSIDVYPIVIELMADLYTQAHQRHQRLSLTGLMALNVRADATEVGILFRNLVDNALRYTPEGGEIEVMLGCRAGHPFLCVQDSGPGIPEHLMAHMTERFRRASDQSITGSGLGLSIVHELVTLQQAELQLSNRQPHGLEVTVLWPAVSR</sequence>
<dbReference type="Proteomes" id="UP000094291">
    <property type="component" value="Unassembled WGS sequence"/>
</dbReference>
<evidence type="ECO:0000313" key="16">
    <source>
        <dbReference type="Proteomes" id="UP000094291"/>
    </source>
</evidence>
<comment type="catalytic activity">
    <reaction evidence="1">
        <text>ATP + protein L-histidine = ADP + protein N-phospho-L-histidine.</text>
        <dbReference type="EC" id="2.7.13.3"/>
    </reaction>
</comment>
<dbReference type="SMART" id="SM00304">
    <property type="entry name" value="HAMP"/>
    <property type="match status" value="1"/>
</dbReference>
<dbReference type="EC" id="2.7.13.3" evidence="3"/>
<comment type="subcellular location">
    <subcellularLocation>
        <location evidence="2">Membrane</location>
        <topology evidence="2">Multi-pass membrane protein</topology>
    </subcellularLocation>
</comment>
<keyword evidence="16" id="KW-1185">Reference proteome</keyword>
<keyword evidence="7" id="KW-0547">Nucleotide-binding</keyword>
<keyword evidence="11" id="KW-0902">Two-component regulatory system</keyword>
<evidence type="ECO:0000256" key="9">
    <source>
        <dbReference type="ARBA" id="ARBA00022840"/>
    </source>
</evidence>
<dbReference type="PROSITE" id="PS50109">
    <property type="entry name" value="HIS_KIN"/>
    <property type="match status" value="1"/>
</dbReference>
<reference evidence="15 16" key="1">
    <citation type="submission" date="2016-08" db="EMBL/GenBank/DDBJ databases">
        <authorList>
            <person name="Seilhamer J.J."/>
        </authorList>
    </citation>
    <scope>NUCLEOTIDE SEQUENCE [LARGE SCALE GENOMIC DNA]</scope>
    <source>
        <strain evidence="15 16">PH27A</strain>
    </source>
</reference>
<proteinExistence type="predicted"/>
<evidence type="ECO:0000259" key="13">
    <source>
        <dbReference type="PROSITE" id="PS50109"/>
    </source>
</evidence>
<dbReference type="InterPro" id="IPR003660">
    <property type="entry name" value="HAMP_dom"/>
</dbReference>
<evidence type="ECO:0000256" key="3">
    <source>
        <dbReference type="ARBA" id="ARBA00012438"/>
    </source>
</evidence>
<dbReference type="Pfam" id="PF00512">
    <property type="entry name" value="HisKA"/>
    <property type="match status" value="1"/>
</dbReference>
<dbReference type="InterPro" id="IPR036097">
    <property type="entry name" value="HisK_dim/P_sf"/>
</dbReference>
<dbReference type="Gene3D" id="1.10.287.130">
    <property type="match status" value="1"/>
</dbReference>
<accession>A0A1E2VEE3</accession>
<dbReference type="InterPro" id="IPR036890">
    <property type="entry name" value="HATPase_C_sf"/>
</dbReference>
<keyword evidence="5" id="KW-0808">Transferase</keyword>
<dbReference type="SUPFAM" id="SSF47384">
    <property type="entry name" value="Homodimeric domain of signal transducing histidine kinase"/>
    <property type="match status" value="1"/>
</dbReference>
<evidence type="ECO:0000256" key="2">
    <source>
        <dbReference type="ARBA" id="ARBA00004141"/>
    </source>
</evidence>
<dbReference type="InterPro" id="IPR050428">
    <property type="entry name" value="TCS_sensor_his_kinase"/>
</dbReference>
<keyword evidence="10 12" id="KW-1133">Transmembrane helix</keyword>
<comment type="caution">
    <text evidence="15">The sequence shown here is derived from an EMBL/GenBank/DDBJ whole genome shotgun (WGS) entry which is preliminary data.</text>
</comment>
<dbReference type="EMBL" id="MDTQ01000001">
    <property type="protein sequence ID" value="ODC05242.1"/>
    <property type="molecule type" value="Genomic_DNA"/>
</dbReference>
<evidence type="ECO:0000256" key="8">
    <source>
        <dbReference type="ARBA" id="ARBA00022777"/>
    </source>
</evidence>
<evidence type="ECO:0000256" key="10">
    <source>
        <dbReference type="ARBA" id="ARBA00022989"/>
    </source>
</evidence>
<dbReference type="PROSITE" id="PS50885">
    <property type="entry name" value="HAMP"/>
    <property type="match status" value="1"/>
</dbReference>
<evidence type="ECO:0000256" key="12">
    <source>
        <dbReference type="SAM" id="Phobius"/>
    </source>
</evidence>
<dbReference type="CDD" id="cd00082">
    <property type="entry name" value="HisKA"/>
    <property type="match status" value="1"/>
</dbReference>
<evidence type="ECO:0000259" key="14">
    <source>
        <dbReference type="PROSITE" id="PS50885"/>
    </source>
</evidence>
<evidence type="ECO:0000256" key="5">
    <source>
        <dbReference type="ARBA" id="ARBA00022679"/>
    </source>
</evidence>
<dbReference type="STRING" id="197479.BFW38_06255"/>
<evidence type="ECO:0000256" key="7">
    <source>
        <dbReference type="ARBA" id="ARBA00022741"/>
    </source>
</evidence>
<feature type="domain" description="Histidine kinase" evidence="13">
    <location>
        <begin position="260"/>
        <end position="467"/>
    </location>
</feature>
<dbReference type="InterPro" id="IPR005467">
    <property type="entry name" value="His_kinase_dom"/>
</dbReference>
<evidence type="ECO:0000256" key="4">
    <source>
        <dbReference type="ARBA" id="ARBA00022553"/>
    </source>
</evidence>
<dbReference type="GO" id="GO:0000155">
    <property type="term" value="F:phosphorelay sensor kinase activity"/>
    <property type="evidence" value="ECO:0007669"/>
    <property type="project" value="InterPro"/>
</dbReference>